<protein>
    <submittedName>
        <fullName evidence="1">Uncharacterized protein</fullName>
    </submittedName>
</protein>
<dbReference type="Proteomes" id="UP000828390">
    <property type="component" value="Unassembled WGS sequence"/>
</dbReference>
<dbReference type="AlphaFoldDB" id="A0A9D4D4X3"/>
<comment type="caution">
    <text evidence="1">The sequence shown here is derived from an EMBL/GenBank/DDBJ whole genome shotgun (WGS) entry which is preliminary data.</text>
</comment>
<keyword evidence="2" id="KW-1185">Reference proteome</keyword>
<sequence>MKRPPDSHYCSYYATHQVYQLGGGDLPDGSMHLHQSLYRGAKTADDVVATHRDLDAC</sequence>
<name>A0A9D4D4X3_DREPO</name>
<gene>
    <name evidence="1" type="ORF">DPMN_045740</name>
</gene>
<evidence type="ECO:0000313" key="1">
    <source>
        <dbReference type="EMBL" id="KAH3739093.1"/>
    </source>
</evidence>
<reference evidence="1" key="2">
    <citation type="submission" date="2020-11" db="EMBL/GenBank/DDBJ databases">
        <authorList>
            <person name="McCartney M.A."/>
            <person name="Auch B."/>
            <person name="Kono T."/>
            <person name="Mallez S."/>
            <person name="Becker A."/>
            <person name="Gohl D.M."/>
            <person name="Silverstein K.A.T."/>
            <person name="Koren S."/>
            <person name="Bechman K.B."/>
            <person name="Herman A."/>
            <person name="Abrahante J.E."/>
            <person name="Garbe J."/>
        </authorList>
    </citation>
    <scope>NUCLEOTIDE SEQUENCE</scope>
    <source>
        <strain evidence="1">Duluth1</strain>
        <tissue evidence="1">Whole animal</tissue>
    </source>
</reference>
<evidence type="ECO:0000313" key="2">
    <source>
        <dbReference type="Proteomes" id="UP000828390"/>
    </source>
</evidence>
<organism evidence="1 2">
    <name type="scientific">Dreissena polymorpha</name>
    <name type="common">Zebra mussel</name>
    <name type="synonym">Mytilus polymorpha</name>
    <dbReference type="NCBI Taxonomy" id="45954"/>
    <lineage>
        <taxon>Eukaryota</taxon>
        <taxon>Metazoa</taxon>
        <taxon>Spiralia</taxon>
        <taxon>Lophotrochozoa</taxon>
        <taxon>Mollusca</taxon>
        <taxon>Bivalvia</taxon>
        <taxon>Autobranchia</taxon>
        <taxon>Heteroconchia</taxon>
        <taxon>Euheterodonta</taxon>
        <taxon>Imparidentia</taxon>
        <taxon>Neoheterodontei</taxon>
        <taxon>Myida</taxon>
        <taxon>Dreissenoidea</taxon>
        <taxon>Dreissenidae</taxon>
        <taxon>Dreissena</taxon>
    </lineage>
</organism>
<reference evidence="1" key="1">
    <citation type="journal article" date="2019" name="bioRxiv">
        <title>The Genome of the Zebra Mussel, Dreissena polymorpha: A Resource for Invasive Species Research.</title>
        <authorList>
            <person name="McCartney M.A."/>
            <person name="Auch B."/>
            <person name="Kono T."/>
            <person name="Mallez S."/>
            <person name="Zhang Y."/>
            <person name="Obille A."/>
            <person name="Becker A."/>
            <person name="Abrahante J.E."/>
            <person name="Garbe J."/>
            <person name="Badalamenti J.P."/>
            <person name="Herman A."/>
            <person name="Mangelson H."/>
            <person name="Liachko I."/>
            <person name="Sullivan S."/>
            <person name="Sone E.D."/>
            <person name="Koren S."/>
            <person name="Silverstein K.A.T."/>
            <person name="Beckman K.B."/>
            <person name="Gohl D.M."/>
        </authorList>
    </citation>
    <scope>NUCLEOTIDE SEQUENCE</scope>
    <source>
        <strain evidence="1">Duluth1</strain>
        <tissue evidence="1">Whole animal</tissue>
    </source>
</reference>
<proteinExistence type="predicted"/>
<dbReference type="EMBL" id="JAIWYP010000011">
    <property type="protein sequence ID" value="KAH3739093.1"/>
    <property type="molecule type" value="Genomic_DNA"/>
</dbReference>
<accession>A0A9D4D4X3</accession>